<organism evidence="3">
    <name type="scientific">marine metagenome</name>
    <dbReference type="NCBI Taxonomy" id="408172"/>
    <lineage>
        <taxon>unclassified sequences</taxon>
        <taxon>metagenomes</taxon>
        <taxon>ecological metagenomes</taxon>
    </lineage>
</organism>
<name>A0A381YYY2_9ZZZZ</name>
<keyword evidence="2" id="KW-1133">Transmembrane helix</keyword>
<feature type="coiled-coil region" evidence="1">
    <location>
        <begin position="173"/>
        <end position="215"/>
    </location>
</feature>
<dbReference type="AlphaFoldDB" id="A0A381YYY2"/>
<sequence length="222" mass="25636">MAEVEYKGIKFSGGKLLIILPLLGTIGGGLWGGFELWHRYQAMEVKIAKYVAPDLSGFDKKLAVLKKEMEGVIHKAESKLKIAEARVEVIISEFESLKNEVKAFEKLEEGIKQTAEDARDYTKEAKREVKTEMHHMEGQIENIEKRGKEAFRLVRESIETNDTKVRTMITVNSDRFDKRREQLRKDMDALEVRIKKEMKDLKKSINDKIKKALENPLANMRK</sequence>
<accession>A0A381YYY2</accession>
<feature type="transmembrane region" description="Helical" evidence="2">
    <location>
        <begin position="16"/>
        <end position="37"/>
    </location>
</feature>
<dbReference type="EMBL" id="UINC01019326">
    <property type="protein sequence ID" value="SVA81793.1"/>
    <property type="molecule type" value="Genomic_DNA"/>
</dbReference>
<keyword evidence="1" id="KW-0175">Coiled coil</keyword>
<gene>
    <name evidence="3" type="ORF">METZ01_LOCUS134647</name>
</gene>
<reference evidence="3" key="1">
    <citation type="submission" date="2018-05" db="EMBL/GenBank/DDBJ databases">
        <authorList>
            <person name="Lanie J.A."/>
            <person name="Ng W.-L."/>
            <person name="Kazmierczak K.M."/>
            <person name="Andrzejewski T.M."/>
            <person name="Davidsen T.M."/>
            <person name="Wayne K.J."/>
            <person name="Tettelin H."/>
            <person name="Glass J.I."/>
            <person name="Rusch D."/>
            <person name="Podicherti R."/>
            <person name="Tsui H.-C.T."/>
            <person name="Winkler M.E."/>
        </authorList>
    </citation>
    <scope>NUCLEOTIDE SEQUENCE</scope>
</reference>
<keyword evidence="2" id="KW-0472">Membrane</keyword>
<evidence type="ECO:0000256" key="1">
    <source>
        <dbReference type="SAM" id="Coils"/>
    </source>
</evidence>
<keyword evidence="2" id="KW-0812">Transmembrane</keyword>
<evidence type="ECO:0000313" key="3">
    <source>
        <dbReference type="EMBL" id="SVA81793.1"/>
    </source>
</evidence>
<evidence type="ECO:0000256" key="2">
    <source>
        <dbReference type="SAM" id="Phobius"/>
    </source>
</evidence>
<proteinExistence type="predicted"/>
<feature type="coiled-coil region" evidence="1">
    <location>
        <begin position="66"/>
        <end position="146"/>
    </location>
</feature>
<protein>
    <submittedName>
        <fullName evidence="3">Uncharacterized protein</fullName>
    </submittedName>
</protein>